<feature type="binding site" evidence="6">
    <location>
        <position position="149"/>
    </location>
    <ligand>
        <name>S-adenosyl-L-methionine</name>
        <dbReference type="ChEBI" id="CHEBI:59789"/>
    </ligand>
</feature>
<keyword evidence="5 6" id="KW-0949">S-adenosyl-L-methionine</keyword>
<dbReference type="EMBL" id="CP060713">
    <property type="protein sequence ID" value="QNN54443.1"/>
    <property type="molecule type" value="Genomic_DNA"/>
</dbReference>
<dbReference type="EC" id="2.1.1.-" evidence="6"/>
<feature type="region of interest" description="Disordered" evidence="7">
    <location>
        <begin position="1"/>
        <end position="24"/>
    </location>
</feature>
<keyword evidence="3 6" id="KW-0489">Methyltransferase</keyword>
<dbReference type="GO" id="GO:0005829">
    <property type="term" value="C:cytosol"/>
    <property type="evidence" value="ECO:0007669"/>
    <property type="project" value="TreeGrafter"/>
</dbReference>
<dbReference type="SUPFAM" id="SSF53335">
    <property type="entry name" value="S-adenosyl-L-methionine-dependent methyltransferases"/>
    <property type="match status" value="1"/>
</dbReference>
<dbReference type="CDD" id="cd02440">
    <property type="entry name" value="AdoMet_MTases"/>
    <property type="match status" value="1"/>
</dbReference>
<evidence type="ECO:0000256" key="5">
    <source>
        <dbReference type="ARBA" id="ARBA00022691"/>
    </source>
</evidence>
<protein>
    <recommendedName>
        <fullName evidence="6">Ribosomal RNA small subunit methyltransferase G</fullName>
        <ecNumber evidence="6">2.1.1.-</ecNumber>
    </recommendedName>
    <alternativeName>
        <fullName evidence="6">16S rRNA 7-methylguanosine methyltransferase</fullName>
        <shortName evidence="6">16S rRNA m7G methyltransferase</shortName>
    </alternativeName>
</protein>
<evidence type="ECO:0000313" key="8">
    <source>
        <dbReference type="EMBL" id="QNN54443.1"/>
    </source>
</evidence>
<evidence type="ECO:0000256" key="4">
    <source>
        <dbReference type="ARBA" id="ARBA00022679"/>
    </source>
</evidence>
<comment type="function">
    <text evidence="6">Specifically methylates the N7 position of a guanine in 16S rRNA.</text>
</comment>
<reference evidence="8 9" key="1">
    <citation type="submission" date="2020-08" db="EMBL/GenBank/DDBJ databases">
        <title>Genome sequence of Nocardioides mesophilus KACC 16243T.</title>
        <authorList>
            <person name="Hyun D.-W."/>
            <person name="Bae J.-W."/>
        </authorList>
    </citation>
    <scope>NUCLEOTIDE SEQUENCE [LARGE SCALE GENOMIC DNA]</scope>
    <source>
        <strain evidence="8 9">KACC 16243</strain>
    </source>
</reference>
<comment type="caution">
    <text evidence="6">Lacks conserved residue(s) required for the propagation of feature annotation.</text>
</comment>
<dbReference type="NCBIfam" id="TIGR00138">
    <property type="entry name" value="rsmG_gidB"/>
    <property type="match status" value="1"/>
</dbReference>
<feature type="binding site" evidence="6">
    <location>
        <position position="83"/>
    </location>
    <ligand>
        <name>S-adenosyl-L-methionine</name>
        <dbReference type="ChEBI" id="CHEBI:59789"/>
    </ligand>
</feature>
<keyword evidence="9" id="KW-1185">Reference proteome</keyword>
<feature type="binding site" evidence="6">
    <location>
        <position position="88"/>
    </location>
    <ligand>
        <name>S-adenosyl-L-methionine</name>
        <dbReference type="ChEBI" id="CHEBI:59789"/>
    </ligand>
</feature>
<keyword evidence="2 6" id="KW-0698">rRNA processing</keyword>
<dbReference type="InterPro" id="IPR003682">
    <property type="entry name" value="rRNA_ssu_MeTfrase_G"/>
</dbReference>
<feature type="binding site" evidence="6">
    <location>
        <begin position="134"/>
        <end position="135"/>
    </location>
    <ligand>
        <name>S-adenosyl-L-methionine</name>
        <dbReference type="ChEBI" id="CHEBI:59789"/>
    </ligand>
</feature>
<keyword evidence="4 6" id="KW-0808">Transferase</keyword>
<dbReference type="Proteomes" id="UP000515947">
    <property type="component" value="Chromosome"/>
</dbReference>
<dbReference type="KEGG" id="nmes:H9L09_09050"/>
<comment type="similarity">
    <text evidence="6">Belongs to the methyltransferase superfamily. RNA methyltransferase RsmG family.</text>
</comment>
<dbReference type="Gene3D" id="3.40.50.150">
    <property type="entry name" value="Vaccinia Virus protein VP39"/>
    <property type="match status" value="1"/>
</dbReference>
<comment type="subcellular location">
    <subcellularLocation>
        <location evidence="6">Cytoplasm</location>
    </subcellularLocation>
</comment>
<evidence type="ECO:0000256" key="2">
    <source>
        <dbReference type="ARBA" id="ARBA00022552"/>
    </source>
</evidence>
<dbReference type="AlphaFoldDB" id="A0A7G9RFR8"/>
<proteinExistence type="inferred from homology"/>
<evidence type="ECO:0000313" key="9">
    <source>
        <dbReference type="Proteomes" id="UP000515947"/>
    </source>
</evidence>
<evidence type="ECO:0000256" key="1">
    <source>
        <dbReference type="ARBA" id="ARBA00022490"/>
    </source>
</evidence>
<evidence type="ECO:0000256" key="3">
    <source>
        <dbReference type="ARBA" id="ARBA00022603"/>
    </source>
</evidence>
<name>A0A7G9RFR8_9ACTN</name>
<dbReference type="HAMAP" id="MF_00074">
    <property type="entry name" value="16SrRNA_methyltr_G"/>
    <property type="match status" value="1"/>
</dbReference>
<organism evidence="8 9">
    <name type="scientific">Nocardioides mesophilus</name>
    <dbReference type="NCBI Taxonomy" id="433659"/>
    <lineage>
        <taxon>Bacteria</taxon>
        <taxon>Bacillati</taxon>
        <taxon>Actinomycetota</taxon>
        <taxon>Actinomycetes</taxon>
        <taxon>Propionibacteriales</taxon>
        <taxon>Nocardioidaceae</taxon>
        <taxon>Nocardioides</taxon>
    </lineage>
</organism>
<keyword evidence="1 6" id="KW-0963">Cytoplasm</keyword>
<dbReference type="Pfam" id="PF02527">
    <property type="entry name" value="GidB"/>
    <property type="match status" value="1"/>
</dbReference>
<dbReference type="PANTHER" id="PTHR31760">
    <property type="entry name" value="S-ADENOSYL-L-METHIONINE-DEPENDENT METHYLTRANSFERASES SUPERFAMILY PROTEIN"/>
    <property type="match status" value="1"/>
</dbReference>
<sequence length="227" mass="23875">MSGSTSSPDDVSRETPPAPAEAQGVFGSRLPLAEEFCRLLATEGVVRGVIGPREAPRLWERHLLNCAVVHERIPRGVTVADVGSGAGLPGLVIAIARPDLTVTLVEPLLRRTSFLEEVVAALDLDNVVVTRARAEELLGTRHFDVVTSRAVAPLGRLLTWCVPLVSPGGMMLAMKGSSAAGEIEAAARELRRLRRYGPGEPEVLQAGTGVVEPVTTLVRVAVVGAGG</sequence>
<evidence type="ECO:0000256" key="7">
    <source>
        <dbReference type="SAM" id="MobiDB-lite"/>
    </source>
</evidence>
<dbReference type="InterPro" id="IPR029063">
    <property type="entry name" value="SAM-dependent_MTases_sf"/>
</dbReference>
<dbReference type="PANTHER" id="PTHR31760:SF0">
    <property type="entry name" value="S-ADENOSYL-L-METHIONINE-DEPENDENT METHYLTRANSFERASES SUPERFAMILY PROTEIN"/>
    <property type="match status" value="1"/>
</dbReference>
<dbReference type="GO" id="GO:0070043">
    <property type="term" value="F:rRNA (guanine-N7-)-methyltransferase activity"/>
    <property type="evidence" value="ECO:0007669"/>
    <property type="project" value="UniProtKB-UniRule"/>
</dbReference>
<evidence type="ECO:0000256" key="6">
    <source>
        <dbReference type="HAMAP-Rule" id="MF_00074"/>
    </source>
</evidence>
<gene>
    <name evidence="6 8" type="primary">rsmG</name>
    <name evidence="8" type="ORF">H9L09_09050</name>
</gene>
<accession>A0A7G9RFR8</accession>